<reference evidence="2" key="1">
    <citation type="journal article" date="2020" name="Nat. Commun.">
        <title>Large-scale genome sequencing of mycorrhizal fungi provides insights into the early evolution of symbiotic traits.</title>
        <authorList>
            <person name="Miyauchi S."/>
            <person name="Kiss E."/>
            <person name="Kuo A."/>
            <person name="Drula E."/>
            <person name="Kohler A."/>
            <person name="Sanchez-Garcia M."/>
            <person name="Morin E."/>
            <person name="Andreopoulos B."/>
            <person name="Barry K.W."/>
            <person name="Bonito G."/>
            <person name="Buee M."/>
            <person name="Carver A."/>
            <person name="Chen C."/>
            <person name="Cichocki N."/>
            <person name="Clum A."/>
            <person name="Culley D."/>
            <person name="Crous P.W."/>
            <person name="Fauchery L."/>
            <person name="Girlanda M."/>
            <person name="Hayes R.D."/>
            <person name="Keri Z."/>
            <person name="LaButti K."/>
            <person name="Lipzen A."/>
            <person name="Lombard V."/>
            <person name="Magnuson J."/>
            <person name="Maillard F."/>
            <person name="Murat C."/>
            <person name="Nolan M."/>
            <person name="Ohm R.A."/>
            <person name="Pangilinan J."/>
            <person name="Pereira M.F."/>
            <person name="Perotto S."/>
            <person name="Peter M."/>
            <person name="Pfister S."/>
            <person name="Riley R."/>
            <person name="Sitrit Y."/>
            <person name="Stielow J.B."/>
            <person name="Szollosi G."/>
            <person name="Zifcakova L."/>
            <person name="Stursova M."/>
            <person name="Spatafora J.W."/>
            <person name="Tedersoo L."/>
            <person name="Vaario L.M."/>
            <person name="Yamada A."/>
            <person name="Yan M."/>
            <person name="Wang P."/>
            <person name="Xu J."/>
            <person name="Bruns T."/>
            <person name="Baldrian P."/>
            <person name="Vilgalys R."/>
            <person name="Dunand C."/>
            <person name="Henrissat B."/>
            <person name="Grigoriev I.V."/>
            <person name="Hibbett D."/>
            <person name="Nagy L.G."/>
            <person name="Martin F.M."/>
        </authorList>
    </citation>
    <scope>NUCLEOTIDE SEQUENCE</scope>
    <source>
        <strain evidence="2">UP504</strain>
    </source>
</reference>
<dbReference type="Proteomes" id="UP000886523">
    <property type="component" value="Unassembled WGS sequence"/>
</dbReference>
<name>A0A9P6DUE4_9AGAM</name>
<dbReference type="OrthoDB" id="3317936at2759"/>
<dbReference type="AlphaFoldDB" id="A0A9P6DUE4"/>
<evidence type="ECO:0000313" key="2">
    <source>
        <dbReference type="EMBL" id="KAF9511539.1"/>
    </source>
</evidence>
<keyword evidence="3" id="KW-1185">Reference proteome</keyword>
<protein>
    <submittedName>
        <fullName evidence="2">Uncharacterized protein</fullName>
    </submittedName>
</protein>
<sequence length="239" mass="26943">MKKVSPHRGGGEHESPHITKGYVLLPGPRAPVETTLSPKFPPIKQSFLDRPDRHGSPLFSSVFRRFSTASVQSNLVTHSWPRPAKLKISDLSSYITSTPPTPITRLKWYKNRYGVQHEFLLLEVKRSGDGSTLWLRLDRRMHENARVLKIISSPVPSGDTVEICNDVSRLFDASQSLVQVETEFTVPPPLQRLGNLLSILMEDSPDYKLYSVHMSRYISPILTDTTISGELLLFLCGHI</sequence>
<dbReference type="EMBL" id="MU128999">
    <property type="protein sequence ID" value="KAF9511539.1"/>
    <property type="molecule type" value="Genomic_DNA"/>
</dbReference>
<organism evidence="2 3">
    <name type="scientific">Hydnum rufescens UP504</name>
    <dbReference type="NCBI Taxonomy" id="1448309"/>
    <lineage>
        <taxon>Eukaryota</taxon>
        <taxon>Fungi</taxon>
        <taxon>Dikarya</taxon>
        <taxon>Basidiomycota</taxon>
        <taxon>Agaricomycotina</taxon>
        <taxon>Agaricomycetes</taxon>
        <taxon>Cantharellales</taxon>
        <taxon>Hydnaceae</taxon>
        <taxon>Hydnum</taxon>
    </lineage>
</organism>
<gene>
    <name evidence="2" type="ORF">BS47DRAFT_1168731</name>
</gene>
<feature type="region of interest" description="Disordered" evidence="1">
    <location>
        <begin position="1"/>
        <end position="22"/>
    </location>
</feature>
<comment type="caution">
    <text evidence="2">The sequence shown here is derived from an EMBL/GenBank/DDBJ whole genome shotgun (WGS) entry which is preliminary data.</text>
</comment>
<accession>A0A9P6DUE4</accession>
<evidence type="ECO:0000256" key="1">
    <source>
        <dbReference type="SAM" id="MobiDB-lite"/>
    </source>
</evidence>
<proteinExistence type="predicted"/>
<evidence type="ECO:0000313" key="3">
    <source>
        <dbReference type="Proteomes" id="UP000886523"/>
    </source>
</evidence>